<keyword evidence="3" id="KW-1185">Reference proteome</keyword>
<dbReference type="PANTHER" id="PTHR30283:SF4">
    <property type="entry name" value="PEROXIDE STRESS RESISTANCE PROTEIN YAAA"/>
    <property type="match status" value="1"/>
</dbReference>
<dbReference type="GO" id="GO:0033194">
    <property type="term" value="P:response to hydroperoxide"/>
    <property type="evidence" value="ECO:0007669"/>
    <property type="project" value="TreeGrafter"/>
</dbReference>
<dbReference type="EMBL" id="JACIET010000001">
    <property type="protein sequence ID" value="MBB4012132.1"/>
    <property type="molecule type" value="Genomic_DNA"/>
</dbReference>
<dbReference type="HAMAP" id="MF_00652">
    <property type="entry name" value="UPF0246"/>
    <property type="match status" value="1"/>
</dbReference>
<dbReference type="RefSeq" id="WP_183633625.1">
    <property type="nucleotide sequence ID" value="NZ_BAABLE010000011.1"/>
</dbReference>
<comment type="caution">
    <text evidence="2">The sequence shown here is derived from an EMBL/GenBank/DDBJ whole genome shotgun (WGS) entry which is preliminary data.</text>
</comment>
<evidence type="ECO:0000313" key="2">
    <source>
        <dbReference type="EMBL" id="MBB4012132.1"/>
    </source>
</evidence>
<evidence type="ECO:0000256" key="1">
    <source>
        <dbReference type="HAMAP-Rule" id="MF_00652"/>
    </source>
</evidence>
<comment type="similarity">
    <text evidence="1">Belongs to the UPF0246 family.</text>
</comment>
<evidence type="ECO:0000313" key="3">
    <source>
        <dbReference type="Proteomes" id="UP000561045"/>
    </source>
</evidence>
<dbReference type="AlphaFoldDB" id="A0A840BKI6"/>
<dbReference type="Proteomes" id="UP000561045">
    <property type="component" value="Unassembled WGS sequence"/>
</dbReference>
<accession>A0A840BKI6</accession>
<dbReference type="NCBIfam" id="NF002542">
    <property type="entry name" value="PRK02101.1-3"/>
    <property type="match status" value="1"/>
</dbReference>
<reference evidence="2 3" key="1">
    <citation type="submission" date="2020-08" db="EMBL/GenBank/DDBJ databases">
        <title>Genomic Encyclopedia of Type Strains, Phase IV (KMG-IV): sequencing the most valuable type-strain genomes for metagenomic binning, comparative biology and taxonomic classification.</title>
        <authorList>
            <person name="Goeker M."/>
        </authorList>
    </citation>
    <scope>NUCLEOTIDE SEQUENCE [LARGE SCALE GENOMIC DNA]</scope>
    <source>
        <strain evidence="2 3">DSM 106739</strain>
    </source>
</reference>
<proteinExistence type="inferred from homology"/>
<protein>
    <recommendedName>
        <fullName evidence="1">UPF0246 protein GGR36_001440</fullName>
    </recommendedName>
</protein>
<gene>
    <name evidence="2" type="ORF">GGR36_001440</name>
</gene>
<sequence>MLILLSPAKSLDFDSPSPLSSATLPSFLDHSEVLIALLRKKSLADVASLMDLSDKLAALNVARYEEWSREHCAPVAKQAIFAFDGDVYDGLSAATLPASKVEGYLQRHLAILSGLYGLLAPLDLIRAHRLEMGTRLPNPRGKDLYQYWRGVISGAISARLDALVAGGASRVVVNLASTEYAKAAQLPKLNARVVTPVFQERRNGQYKIISFNAKRARGAMARFAAEQAVVDVDVLKTFDRDGYLFDAAASDADTWYFRRNAA</sequence>
<organism evidence="2 3">
    <name type="scientific">Niveibacterium umoris</name>
    <dbReference type="NCBI Taxonomy" id="1193620"/>
    <lineage>
        <taxon>Bacteria</taxon>
        <taxon>Pseudomonadati</taxon>
        <taxon>Pseudomonadota</taxon>
        <taxon>Betaproteobacteria</taxon>
        <taxon>Rhodocyclales</taxon>
        <taxon>Rhodocyclaceae</taxon>
        <taxon>Niveibacterium</taxon>
    </lineage>
</organism>
<dbReference type="InterPro" id="IPR005583">
    <property type="entry name" value="YaaA"/>
</dbReference>
<dbReference type="GO" id="GO:0005829">
    <property type="term" value="C:cytosol"/>
    <property type="evidence" value="ECO:0007669"/>
    <property type="project" value="TreeGrafter"/>
</dbReference>
<name>A0A840BKI6_9RHOO</name>
<dbReference type="PANTHER" id="PTHR30283">
    <property type="entry name" value="PEROXIDE STRESS RESPONSE PROTEIN YAAA"/>
    <property type="match status" value="1"/>
</dbReference>
<dbReference type="Pfam" id="PF03883">
    <property type="entry name" value="H2O2_YaaD"/>
    <property type="match status" value="1"/>
</dbReference>